<dbReference type="InterPro" id="IPR002110">
    <property type="entry name" value="Ankyrin_rpt"/>
</dbReference>
<protein>
    <recommendedName>
        <fullName evidence="1">PGG domain-containing protein</fullName>
    </recommendedName>
</protein>
<dbReference type="SUPFAM" id="SSF48403">
    <property type="entry name" value="Ankyrin repeat"/>
    <property type="match status" value="1"/>
</dbReference>
<dbReference type="InterPro" id="IPR026961">
    <property type="entry name" value="PGG_dom"/>
</dbReference>
<feature type="domain" description="PGG" evidence="1">
    <location>
        <begin position="436"/>
        <end position="471"/>
    </location>
</feature>
<dbReference type="SMR" id="A0A803M222"/>
<dbReference type="Pfam" id="PF13962">
    <property type="entry name" value="PGG"/>
    <property type="match status" value="1"/>
</dbReference>
<dbReference type="Proteomes" id="UP000596660">
    <property type="component" value="Unplaced"/>
</dbReference>
<reference evidence="2" key="1">
    <citation type="journal article" date="2017" name="Nature">
        <title>The genome of Chenopodium quinoa.</title>
        <authorList>
            <person name="Jarvis D.E."/>
            <person name="Ho Y.S."/>
            <person name="Lightfoot D.J."/>
            <person name="Schmoeckel S.M."/>
            <person name="Li B."/>
            <person name="Borm T.J.A."/>
            <person name="Ohyanagi H."/>
            <person name="Mineta K."/>
            <person name="Michell C.T."/>
            <person name="Saber N."/>
            <person name="Kharbatia N.M."/>
            <person name="Rupper R.R."/>
            <person name="Sharp A.R."/>
            <person name="Dally N."/>
            <person name="Boughton B.A."/>
            <person name="Woo Y.H."/>
            <person name="Gao G."/>
            <person name="Schijlen E.G.W.M."/>
            <person name="Guo X."/>
            <person name="Momin A.A."/>
            <person name="Negrao S."/>
            <person name="Al-Babili S."/>
            <person name="Gehring C."/>
            <person name="Roessner U."/>
            <person name="Jung C."/>
            <person name="Murphy K."/>
            <person name="Arold S.T."/>
            <person name="Gojobori T."/>
            <person name="van der Linden C.G."/>
            <person name="van Loo E.N."/>
            <person name="Jellen E.N."/>
            <person name="Maughan P.J."/>
            <person name="Tester M."/>
        </authorList>
    </citation>
    <scope>NUCLEOTIDE SEQUENCE [LARGE SCALE GENOMIC DNA]</scope>
    <source>
        <strain evidence="2">cv. PI 614886</strain>
    </source>
</reference>
<keyword evidence="3" id="KW-1185">Reference proteome</keyword>
<organism evidence="2 3">
    <name type="scientific">Chenopodium quinoa</name>
    <name type="common">Quinoa</name>
    <dbReference type="NCBI Taxonomy" id="63459"/>
    <lineage>
        <taxon>Eukaryota</taxon>
        <taxon>Viridiplantae</taxon>
        <taxon>Streptophyta</taxon>
        <taxon>Embryophyta</taxon>
        <taxon>Tracheophyta</taxon>
        <taxon>Spermatophyta</taxon>
        <taxon>Magnoliopsida</taxon>
        <taxon>eudicotyledons</taxon>
        <taxon>Gunneridae</taxon>
        <taxon>Pentapetalae</taxon>
        <taxon>Caryophyllales</taxon>
        <taxon>Chenopodiaceae</taxon>
        <taxon>Chenopodioideae</taxon>
        <taxon>Atripliceae</taxon>
        <taxon>Chenopodium</taxon>
    </lineage>
</organism>
<dbReference type="PANTHER" id="PTHR24177">
    <property type="entry name" value="CASKIN"/>
    <property type="match status" value="1"/>
</dbReference>
<evidence type="ECO:0000313" key="3">
    <source>
        <dbReference type="Proteomes" id="UP000596660"/>
    </source>
</evidence>
<proteinExistence type="predicted"/>
<dbReference type="SMART" id="SM00248">
    <property type="entry name" value="ANK"/>
    <property type="match status" value="5"/>
</dbReference>
<dbReference type="EnsemblPlants" id="AUR62022004-RA">
    <property type="protein sequence ID" value="AUR62022004-RA:cds"/>
    <property type="gene ID" value="AUR62022004"/>
</dbReference>
<dbReference type="InterPro" id="IPR036770">
    <property type="entry name" value="Ankyrin_rpt-contain_sf"/>
</dbReference>
<dbReference type="GO" id="GO:0016020">
    <property type="term" value="C:membrane"/>
    <property type="evidence" value="ECO:0007669"/>
    <property type="project" value="TreeGrafter"/>
</dbReference>
<dbReference type="Gramene" id="AUR62022004-RA">
    <property type="protein sequence ID" value="AUR62022004-RA:cds"/>
    <property type="gene ID" value="AUR62022004"/>
</dbReference>
<accession>A0A803M222</accession>
<dbReference type="AlphaFoldDB" id="A0A803M222"/>
<dbReference type="Gene3D" id="1.25.40.20">
    <property type="entry name" value="Ankyrin repeat-containing domain"/>
    <property type="match status" value="1"/>
</dbReference>
<evidence type="ECO:0000313" key="2">
    <source>
        <dbReference type="EnsemblPlants" id="AUR62022004-RA:cds"/>
    </source>
</evidence>
<dbReference type="PANTHER" id="PTHR24177:SF292">
    <property type="entry name" value="ANKYRIN REPEAT FAMILY PROTEIN-RELATED"/>
    <property type="match status" value="1"/>
</dbReference>
<sequence>MSGETIYREFSFDTYSHEGDRFVYPPLLQPSLPSEVQTSEDEFDVIGDDEFNHSSITIRLYQAALTGDWETVESIWRSDNAWINTRITKGDDTVLHIAAAAKHLHLVKELVNVMNDDSLALTNRVGNTALCFAAVSGVVEIAKLMVDKSRTLPNIRGSQDMTPLLMAVLLGHQDMVWYLMSVTDYNLLTVEDGMELLTGAIDTDLFEVALHILRNNRNLATIRGRKKETALHALARKPPRFDRYQLSMWQRFKMQGCSINQVEPAVVLELAQTLWDEIVKLKHGDVSKLIGFPWRLLFVAAQLGKVEFLMVLIKSYPDILWKVDENRYSIFHIAVIYRHEEIFKLIHEIGAIKDLIATYKDDHGNSMLHLASKLAPPNRLNCVSGAALQMQRELLWIEAVKKIVRPEYTEAENKDHKTPQALFSEEHEGLRMNGEQWMKKTAESCAFVATLIATVVFSAAFQLPGGINDDQEALS</sequence>
<dbReference type="Pfam" id="PF12796">
    <property type="entry name" value="Ank_2"/>
    <property type="match status" value="1"/>
</dbReference>
<dbReference type="OMA" id="MWEIFLT"/>
<reference evidence="2" key="2">
    <citation type="submission" date="2021-03" db="UniProtKB">
        <authorList>
            <consortium name="EnsemblPlants"/>
        </authorList>
    </citation>
    <scope>IDENTIFICATION</scope>
</reference>
<evidence type="ECO:0000259" key="1">
    <source>
        <dbReference type="Pfam" id="PF13962"/>
    </source>
</evidence>
<name>A0A803M222_CHEQI</name>